<keyword evidence="3" id="KW-1185">Reference proteome</keyword>
<reference evidence="2 3" key="1">
    <citation type="submission" date="2016-01" db="EMBL/GenBank/DDBJ databases">
        <title>Genome Sequences of Twelve Sporeforming Bacillus Species Isolated from Foods.</title>
        <authorList>
            <person name="Berendsen E.M."/>
            <person name="Wells-Bennik M.H."/>
            <person name="Krawcyk A.O."/>
            <person name="De Jong A."/>
            <person name="Holsappel S."/>
            <person name="Eijlander R.T."/>
            <person name="Kuipers O.P."/>
        </authorList>
    </citation>
    <scope>NUCLEOTIDE SEQUENCE [LARGE SCALE GENOMIC DNA]</scope>
    <source>
        <strain evidence="2 3">B4102</strain>
    </source>
</reference>
<feature type="region of interest" description="Disordered" evidence="1">
    <location>
        <begin position="35"/>
        <end position="64"/>
    </location>
</feature>
<evidence type="ECO:0000313" key="3">
    <source>
        <dbReference type="Proteomes" id="UP000075666"/>
    </source>
</evidence>
<evidence type="ECO:0000256" key="1">
    <source>
        <dbReference type="SAM" id="MobiDB-lite"/>
    </source>
</evidence>
<dbReference type="EMBL" id="LQYN01000086">
    <property type="protein sequence ID" value="KYC97236.1"/>
    <property type="molecule type" value="Genomic_DNA"/>
</dbReference>
<dbReference type="PATRIC" id="fig|46224.3.peg.4300"/>
<organism evidence="2 3">
    <name type="scientific">Heyndrickxia sporothermodurans</name>
    <dbReference type="NCBI Taxonomy" id="46224"/>
    <lineage>
        <taxon>Bacteria</taxon>
        <taxon>Bacillati</taxon>
        <taxon>Bacillota</taxon>
        <taxon>Bacilli</taxon>
        <taxon>Bacillales</taxon>
        <taxon>Bacillaceae</taxon>
        <taxon>Heyndrickxia</taxon>
    </lineage>
</organism>
<sequence length="119" mass="13749">MKMSEEITPEVEDNIEKIEEEKKEEESLHPFDRMFFGGGGPGNRRPLFDRPVQQTERSNETANENDMLSSILNHPNLKNINLDEMMTHVDNLMTSLGELKPMFQKVSPLISKFIQNSKE</sequence>
<gene>
    <name evidence="2" type="ORF">B4102_0891</name>
</gene>
<proteinExistence type="predicted"/>
<dbReference type="AlphaFoldDB" id="A0A150KNZ5"/>
<evidence type="ECO:0000313" key="2">
    <source>
        <dbReference type="EMBL" id="KYC97236.1"/>
    </source>
</evidence>
<feature type="compositionally biased region" description="Polar residues" evidence="1">
    <location>
        <begin position="52"/>
        <end position="64"/>
    </location>
</feature>
<protein>
    <submittedName>
        <fullName evidence="2">Uncharacterized protein</fullName>
    </submittedName>
</protein>
<name>A0A150KNZ5_9BACI</name>
<accession>A0A150KNZ5</accession>
<comment type="caution">
    <text evidence="2">The sequence shown here is derived from an EMBL/GenBank/DDBJ whole genome shotgun (WGS) entry which is preliminary data.</text>
</comment>
<dbReference type="Proteomes" id="UP000075666">
    <property type="component" value="Unassembled WGS sequence"/>
</dbReference>